<dbReference type="InterPro" id="IPR018496">
    <property type="entry name" value="PsdUridine_synth_RsuA/RluB_CS"/>
</dbReference>
<evidence type="ECO:0000256" key="7">
    <source>
        <dbReference type="RuleBase" id="RU003887"/>
    </source>
</evidence>
<evidence type="ECO:0000259" key="9">
    <source>
        <dbReference type="SMART" id="SM00363"/>
    </source>
</evidence>
<feature type="compositionally biased region" description="Basic residues" evidence="8">
    <location>
        <begin position="297"/>
        <end position="307"/>
    </location>
</feature>
<feature type="compositionally biased region" description="Basic and acidic residues" evidence="8">
    <location>
        <begin position="79"/>
        <end position="93"/>
    </location>
</feature>
<dbReference type="InterPro" id="IPR020103">
    <property type="entry name" value="PsdUridine_synth_cat_dom_sf"/>
</dbReference>
<evidence type="ECO:0000256" key="2">
    <source>
        <dbReference type="ARBA" id="ARBA00022884"/>
    </source>
</evidence>
<reference evidence="10 11" key="1">
    <citation type="submission" date="2023-12" db="EMBL/GenBank/DDBJ databases">
        <title>Whole-genome sequencing of halo(alkali)philic microorganisms from hypersaline lakes.</title>
        <authorList>
            <person name="Sorokin D.Y."/>
            <person name="Merkel A.Y."/>
            <person name="Messina E."/>
            <person name="Yakimov M."/>
        </authorList>
    </citation>
    <scope>NUCLEOTIDE SEQUENCE [LARGE SCALE GENOMIC DNA]</scope>
    <source>
        <strain evidence="10 11">AB-CW1</strain>
    </source>
</reference>
<dbReference type="Gene3D" id="3.10.290.10">
    <property type="entry name" value="RNA-binding S4 domain"/>
    <property type="match status" value="1"/>
</dbReference>
<dbReference type="PANTHER" id="PTHR47683">
    <property type="entry name" value="PSEUDOURIDINE SYNTHASE FAMILY PROTEIN-RELATED"/>
    <property type="match status" value="1"/>
</dbReference>
<dbReference type="InterPro" id="IPR006145">
    <property type="entry name" value="PsdUridine_synth_RsuA/RluA"/>
</dbReference>
<dbReference type="FunFam" id="3.30.70.1560:FF:000001">
    <property type="entry name" value="Pseudouridine synthase"/>
    <property type="match status" value="1"/>
</dbReference>
<dbReference type="Gene3D" id="3.30.70.580">
    <property type="entry name" value="Pseudouridine synthase I, catalytic domain, N-terminal subdomain"/>
    <property type="match status" value="1"/>
</dbReference>
<evidence type="ECO:0000256" key="8">
    <source>
        <dbReference type="SAM" id="MobiDB-lite"/>
    </source>
</evidence>
<feature type="region of interest" description="Disordered" evidence="8">
    <location>
        <begin position="284"/>
        <end position="307"/>
    </location>
</feature>
<evidence type="ECO:0000256" key="4">
    <source>
        <dbReference type="ARBA" id="ARBA00036944"/>
    </source>
</evidence>
<dbReference type="InterPro" id="IPR002942">
    <property type="entry name" value="S4_RNA-bd"/>
</dbReference>
<dbReference type="CDD" id="cd02556">
    <property type="entry name" value="PseudoU_synth_RluB"/>
    <property type="match status" value="1"/>
</dbReference>
<dbReference type="PROSITE" id="PS50889">
    <property type="entry name" value="S4"/>
    <property type="match status" value="1"/>
</dbReference>
<dbReference type="AlphaFoldDB" id="A0AAP6MMW3"/>
<name>A0AAP6MMW3_9GAMM</name>
<proteinExistence type="inferred from homology"/>
<keyword evidence="11" id="KW-1185">Reference proteome</keyword>
<organism evidence="10 11">
    <name type="scientific">Natronospira elongata</name>
    <dbReference type="NCBI Taxonomy" id="3110268"/>
    <lineage>
        <taxon>Bacteria</taxon>
        <taxon>Pseudomonadati</taxon>
        <taxon>Pseudomonadota</taxon>
        <taxon>Gammaproteobacteria</taxon>
        <taxon>Natronospirales</taxon>
        <taxon>Natronospiraceae</taxon>
        <taxon>Natronospira</taxon>
    </lineage>
</organism>
<dbReference type="GO" id="GO:0003723">
    <property type="term" value="F:RNA binding"/>
    <property type="evidence" value="ECO:0007669"/>
    <property type="project" value="UniProtKB-KW"/>
</dbReference>
<dbReference type="GO" id="GO:0000455">
    <property type="term" value="P:enzyme-directed rRNA pseudouridine synthesis"/>
    <property type="evidence" value="ECO:0007669"/>
    <property type="project" value="UniProtKB-ARBA"/>
</dbReference>
<dbReference type="SMART" id="SM00363">
    <property type="entry name" value="S4"/>
    <property type="match status" value="1"/>
</dbReference>
<dbReference type="InterPro" id="IPR020094">
    <property type="entry name" value="TruA/RsuA/RluB/E/F_N"/>
</dbReference>
<protein>
    <recommendedName>
        <fullName evidence="7">Pseudouridine synthase</fullName>
        <ecNumber evidence="7">5.4.99.-</ecNumber>
    </recommendedName>
</protein>
<comment type="catalytic activity">
    <reaction evidence="4">
        <text>uridine(2605) in 23S rRNA = pseudouridine(2605) in 23S rRNA</text>
        <dbReference type="Rhea" id="RHEA:42520"/>
        <dbReference type="Rhea" id="RHEA-COMP:10095"/>
        <dbReference type="Rhea" id="RHEA-COMP:10096"/>
        <dbReference type="ChEBI" id="CHEBI:65314"/>
        <dbReference type="ChEBI" id="CHEBI:65315"/>
        <dbReference type="EC" id="5.4.99.22"/>
    </reaction>
</comment>
<comment type="similarity">
    <text evidence="1 7">Belongs to the pseudouridine synthase RsuA family.</text>
</comment>
<accession>A0AAP6MMW3</accession>
<comment type="function">
    <text evidence="5">Responsible for synthesis of pseudouridine from uracil-2605 in 23S ribosomal RNA.</text>
</comment>
<evidence type="ECO:0000256" key="5">
    <source>
        <dbReference type="ARBA" id="ARBA00037383"/>
    </source>
</evidence>
<dbReference type="PANTHER" id="PTHR47683:SF3">
    <property type="entry name" value="RIBOSOMAL LARGE SUBUNIT PSEUDOURIDINE SYNTHASE B"/>
    <property type="match status" value="1"/>
</dbReference>
<dbReference type="PROSITE" id="PS01149">
    <property type="entry name" value="PSI_RSU"/>
    <property type="match status" value="1"/>
</dbReference>
<evidence type="ECO:0000313" key="11">
    <source>
        <dbReference type="Proteomes" id="UP001302316"/>
    </source>
</evidence>
<dbReference type="EMBL" id="JAYGII010000015">
    <property type="protein sequence ID" value="MEA5445781.1"/>
    <property type="molecule type" value="Genomic_DNA"/>
</dbReference>
<feature type="domain" description="RNA-binding S4" evidence="9">
    <location>
        <begin position="41"/>
        <end position="98"/>
    </location>
</feature>
<gene>
    <name evidence="10" type="ORF">VCB98_08110</name>
</gene>
<dbReference type="NCBIfam" id="NF007976">
    <property type="entry name" value="PRK10700.1"/>
    <property type="match status" value="1"/>
</dbReference>
<dbReference type="InterPro" id="IPR042092">
    <property type="entry name" value="PsdUridine_s_RsuA/RluB/E/F_cat"/>
</dbReference>
<dbReference type="InterPro" id="IPR036986">
    <property type="entry name" value="S4_RNA-bd_sf"/>
</dbReference>
<sequence>MSRKRSGKRQGPGPKYPSSHDPRLPKKKTSRAAATEAIPLQRIQKLLANAGYGSRREVESWLAAGRIQLNGRPAGPGDKAGEGDRLSLDGKPLRLDAGMMPERRVLIYHKPVGEMSTRRDPEGRPTIFDRIPAPQRGRWVSVGRLDFNTAGLMILTTDGQLAARLMHPSRQLVREYAVRVRGEVAPELLDKLRSGVKLDDGPARFEEIVDTGGQGQNHWYHVILREGRYREVRRLWEAVGATVSRLIRVRYGPLSLPGDLPRGHWRELGAGQVRALMDAAGLEPEAPLAEASDKKAQSGRRFKPNRD</sequence>
<dbReference type="CDD" id="cd00165">
    <property type="entry name" value="S4"/>
    <property type="match status" value="1"/>
</dbReference>
<dbReference type="Proteomes" id="UP001302316">
    <property type="component" value="Unassembled WGS sequence"/>
</dbReference>
<dbReference type="Gene3D" id="3.30.70.1560">
    <property type="entry name" value="Alpha-L RNA-binding motif"/>
    <property type="match status" value="1"/>
</dbReference>
<evidence type="ECO:0000256" key="6">
    <source>
        <dbReference type="PROSITE-ProRule" id="PRU00182"/>
    </source>
</evidence>
<dbReference type="SUPFAM" id="SSF55174">
    <property type="entry name" value="Alpha-L RNA-binding motif"/>
    <property type="match status" value="1"/>
</dbReference>
<feature type="region of interest" description="Disordered" evidence="8">
    <location>
        <begin position="68"/>
        <end position="93"/>
    </location>
</feature>
<evidence type="ECO:0000256" key="1">
    <source>
        <dbReference type="ARBA" id="ARBA00008348"/>
    </source>
</evidence>
<comment type="caution">
    <text evidence="10">The sequence shown here is derived from an EMBL/GenBank/DDBJ whole genome shotgun (WGS) entry which is preliminary data.</text>
</comment>
<dbReference type="Pfam" id="PF01479">
    <property type="entry name" value="S4"/>
    <property type="match status" value="1"/>
</dbReference>
<dbReference type="GO" id="GO:0160139">
    <property type="term" value="F:23S rRNA pseudouridine(2605) synthase activity"/>
    <property type="evidence" value="ECO:0007669"/>
    <property type="project" value="UniProtKB-EC"/>
</dbReference>
<dbReference type="GO" id="GO:0005829">
    <property type="term" value="C:cytosol"/>
    <property type="evidence" value="ECO:0007669"/>
    <property type="project" value="UniProtKB-ARBA"/>
</dbReference>
<evidence type="ECO:0000313" key="10">
    <source>
        <dbReference type="EMBL" id="MEA5445781.1"/>
    </source>
</evidence>
<evidence type="ECO:0000256" key="3">
    <source>
        <dbReference type="ARBA" id="ARBA00023235"/>
    </source>
</evidence>
<dbReference type="Pfam" id="PF00849">
    <property type="entry name" value="PseudoU_synth_2"/>
    <property type="match status" value="1"/>
</dbReference>
<keyword evidence="2 6" id="KW-0694">RNA-binding</keyword>
<dbReference type="InterPro" id="IPR000748">
    <property type="entry name" value="PsdUridine_synth_RsuA/RluB/E/F"/>
</dbReference>
<dbReference type="NCBIfam" id="TIGR00093">
    <property type="entry name" value="pseudouridine synthase"/>
    <property type="match status" value="1"/>
</dbReference>
<keyword evidence="3 7" id="KW-0413">Isomerase</keyword>
<feature type="region of interest" description="Disordered" evidence="8">
    <location>
        <begin position="1"/>
        <end position="36"/>
    </location>
</feature>
<dbReference type="SUPFAM" id="SSF55120">
    <property type="entry name" value="Pseudouridine synthase"/>
    <property type="match status" value="1"/>
</dbReference>
<dbReference type="InterPro" id="IPR050343">
    <property type="entry name" value="RsuA_PseudoU_synthase"/>
</dbReference>
<dbReference type="EC" id="5.4.99.-" evidence="7"/>